<dbReference type="Proteomes" id="UP000698222">
    <property type="component" value="Unassembled WGS sequence"/>
</dbReference>
<reference evidence="3 4" key="1">
    <citation type="submission" date="2021-03" db="EMBL/GenBank/DDBJ databases">
        <title>Sequencing the genomes of 1000 actinobacteria strains.</title>
        <authorList>
            <person name="Klenk H.-P."/>
        </authorList>
    </citation>
    <scope>NUCLEOTIDE SEQUENCE [LARGE SCALE GENOMIC DNA]</scope>
    <source>
        <strain evidence="3 4">DSM 14564</strain>
    </source>
</reference>
<sequence>MTRRHPIRAVAALGLSAPLVMGLTLAGGTLASADPAPRPAAEASREAPHEASGEADHRTDAPTDVFTTGPEVFTPQQRADGDTSVSAAVLGERLGDRAGDPGAEDRADCAGGLDLNDAATAVPCTVTGADGAEETFYAYMAPAAVADTDYALYFSQGAPLSTEAATALNDGLNGTGAYPVFDETDPDTPRVLDRTLAAERANYVLDGVGRDDLVVESVAAEVDLREAEPVSGTAVETASGRSVEVTLLPIPTDGEAPGMLVSIEGP</sequence>
<evidence type="ECO:0000313" key="4">
    <source>
        <dbReference type="Proteomes" id="UP000698222"/>
    </source>
</evidence>
<accession>A0ABS4YET9</accession>
<gene>
    <name evidence="3" type="ORF">JOF44_000142</name>
</gene>
<feature type="chain" id="PRO_5045324002" evidence="2">
    <location>
        <begin position="27"/>
        <end position="266"/>
    </location>
</feature>
<feature type="compositionally biased region" description="Low complexity" evidence="1">
    <location>
        <begin position="32"/>
        <end position="42"/>
    </location>
</feature>
<keyword evidence="2" id="KW-0732">Signal</keyword>
<evidence type="ECO:0000313" key="3">
    <source>
        <dbReference type="EMBL" id="MBP2407239.1"/>
    </source>
</evidence>
<proteinExistence type="predicted"/>
<feature type="region of interest" description="Disordered" evidence="1">
    <location>
        <begin position="32"/>
        <end position="65"/>
    </location>
</feature>
<feature type="signal peptide" evidence="2">
    <location>
        <begin position="1"/>
        <end position="26"/>
    </location>
</feature>
<organism evidence="3 4">
    <name type="scientific">Brachybacterium fresconis</name>
    <dbReference type="NCBI Taxonomy" id="173363"/>
    <lineage>
        <taxon>Bacteria</taxon>
        <taxon>Bacillati</taxon>
        <taxon>Actinomycetota</taxon>
        <taxon>Actinomycetes</taxon>
        <taxon>Micrococcales</taxon>
        <taxon>Dermabacteraceae</taxon>
        <taxon>Brachybacterium</taxon>
    </lineage>
</organism>
<keyword evidence="4" id="KW-1185">Reference proteome</keyword>
<evidence type="ECO:0000256" key="1">
    <source>
        <dbReference type="SAM" id="MobiDB-lite"/>
    </source>
</evidence>
<protein>
    <submittedName>
        <fullName evidence="3">Uncharacterized protein</fullName>
    </submittedName>
</protein>
<feature type="compositionally biased region" description="Basic and acidic residues" evidence="1">
    <location>
        <begin position="43"/>
        <end position="61"/>
    </location>
</feature>
<dbReference type="EMBL" id="JAGIOC010000001">
    <property type="protein sequence ID" value="MBP2407239.1"/>
    <property type="molecule type" value="Genomic_DNA"/>
</dbReference>
<name>A0ABS4YET9_9MICO</name>
<dbReference type="RefSeq" id="WP_209886150.1">
    <property type="nucleotide sequence ID" value="NZ_BAAAJV010000026.1"/>
</dbReference>
<evidence type="ECO:0000256" key="2">
    <source>
        <dbReference type="SAM" id="SignalP"/>
    </source>
</evidence>
<comment type="caution">
    <text evidence="3">The sequence shown here is derived from an EMBL/GenBank/DDBJ whole genome shotgun (WGS) entry which is preliminary data.</text>
</comment>